<dbReference type="AlphaFoldDB" id="A0A4Y2PPZ6"/>
<gene>
    <name evidence="1" type="ORF">AVEN_260729_1</name>
</gene>
<dbReference type="Proteomes" id="UP000499080">
    <property type="component" value="Unassembled WGS sequence"/>
</dbReference>
<name>A0A4Y2PPZ6_ARAVE</name>
<dbReference type="EMBL" id="BGPR01011839">
    <property type="protein sequence ID" value="GBN53219.1"/>
    <property type="molecule type" value="Genomic_DNA"/>
</dbReference>
<evidence type="ECO:0000313" key="1">
    <source>
        <dbReference type="EMBL" id="GBN53219.1"/>
    </source>
</evidence>
<protein>
    <submittedName>
        <fullName evidence="1">Uncharacterized protein</fullName>
    </submittedName>
</protein>
<reference evidence="1 2" key="1">
    <citation type="journal article" date="2019" name="Sci. Rep.">
        <title>Orb-weaving spider Araneus ventricosus genome elucidates the spidroin gene catalogue.</title>
        <authorList>
            <person name="Kono N."/>
            <person name="Nakamura H."/>
            <person name="Ohtoshi R."/>
            <person name="Moran D.A.P."/>
            <person name="Shinohara A."/>
            <person name="Yoshida Y."/>
            <person name="Fujiwara M."/>
            <person name="Mori M."/>
            <person name="Tomita M."/>
            <person name="Arakawa K."/>
        </authorList>
    </citation>
    <scope>NUCLEOTIDE SEQUENCE [LARGE SCALE GENOMIC DNA]</scope>
</reference>
<proteinExistence type="predicted"/>
<comment type="caution">
    <text evidence="1">The sequence shown here is derived from an EMBL/GenBank/DDBJ whole genome shotgun (WGS) entry which is preliminary data.</text>
</comment>
<accession>A0A4Y2PPZ6</accession>
<evidence type="ECO:0000313" key="2">
    <source>
        <dbReference type="Proteomes" id="UP000499080"/>
    </source>
</evidence>
<organism evidence="1 2">
    <name type="scientific">Araneus ventricosus</name>
    <name type="common">Orbweaver spider</name>
    <name type="synonym">Epeira ventricosa</name>
    <dbReference type="NCBI Taxonomy" id="182803"/>
    <lineage>
        <taxon>Eukaryota</taxon>
        <taxon>Metazoa</taxon>
        <taxon>Ecdysozoa</taxon>
        <taxon>Arthropoda</taxon>
        <taxon>Chelicerata</taxon>
        <taxon>Arachnida</taxon>
        <taxon>Araneae</taxon>
        <taxon>Araneomorphae</taxon>
        <taxon>Entelegynae</taxon>
        <taxon>Araneoidea</taxon>
        <taxon>Araneidae</taxon>
        <taxon>Araneus</taxon>
    </lineage>
</organism>
<keyword evidence="2" id="KW-1185">Reference proteome</keyword>
<sequence length="78" mass="8743">MSMPTDSRILFHYGSVRPRTARLTREKIEDLASTLSEDFFVHKSYQRMSPAASDFIFTRTERAGSPAIMGGFPGTLAE</sequence>